<keyword evidence="1" id="KW-1133">Transmembrane helix</keyword>
<dbReference type="Proteomes" id="UP000008827">
    <property type="component" value="Chromosome 15"/>
</dbReference>
<keyword evidence="4" id="KW-1185">Reference proteome</keyword>
<dbReference type="InParanoid" id="A0A0R0FZG8"/>
<evidence type="ECO:0000313" key="4">
    <source>
        <dbReference type="Proteomes" id="UP000008827"/>
    </source>
</evidence>
<protein>
    <recommendedName>
        <fullName evidence="5">Transmembrane protein</fullName>
    </recommendedName>
</protein>
<reference evidence="3" key="2">
    <citation type="submission" date="2018-02" db="UniProtKB">
        <authorList>
            <consortium name="EnsemblPlants"/>
        </authorList>
    </citation>
    <scope>IDENTIFICATION</scope>
    <source>
        <strain evidence="3">Williams 82</strain>
    </source>
</reference>
<sequence length="88" mass="9876">MRNREKKVKPIACHVIPWRSLGSGVGRMFRHQYLLVKQKIKRPEFSGSEGGGDCDDVSELLIGLIFLGIIRICLGMLHLLLVVMVGMN</sequence>
<reference evidence="2 3" key="1">
    <citation type="journal article" date="2010" name="Nature">
        <title>Genome sequence of the palaeopolyploid soybean.</title>
        <authorList>
            <person name="Schmutz J."/>
            <person name="Cannon S.B."/>
            <person name="Schlueter J."/>
            <person name="Ma J."/>
            <person name="Mitros T."/>
            <person name="Nelson W."/>
            <person name="Hyten D.L."/>
            <person name="Song Q."/>
            <person name="Thelen J.J."/>
            <person name="Cheng J."/>
            <person name="Xu D."/>
            <person name="Hellsten U."/>
            <person name="May G.D."/>
            <person name="Yu Y."/>
            <person name="Sakurai T."/>
            <person name="Umezawa T."/>
            <person name="Bhattacharyya M.K."/>
            <person name="Sandhu D."/>
            <person name="Valliyodan B."/>
            <person name="Lindquist E."/>
            <person name="Peto M."/>
            <person name="Grant D."/>
            <person name="Shu S."/>
            <person name="Goodstein D."/>
            <person name="Barry K."/>
            <person name="Futrell-Griggs M."/>
            <person name="Abernathy B."/>
            <person name="Du J."/>
            <person name="Tian Z."/>
            <person name="Zhu L."/>
            <person name="Gill N."/>
            <person name="Joshi T."/>
            <person name="Libault M."/>
            <person name="Sethuraman A."/>
            <person name="Zhang X.-C."/>
            <person name="Shinozaki K."/>
            <person name="Nguyen H.T."/>
            <person name="Wing R.A."/>
            <person name="Cregan P."/>
            <person name="Specht J."/>
            <person name="Grimwood J."/>
            <person name="Rokhsar D."/>
            <person name="Stacey G."/>
            <person name="Shoemaker R.C."/>
            <person name="Jackson S.A."/>
        </authorList>
    </citation>
    <scope>NUCLEOTIDE SEQUENCE [LARGE SCALE GENOMIC DNA]</scope>
    <source>
        <strain evidence="3">cv. Williams 82</strain>
        <tissue evidence="2">Callus</tissue>
    </source>
</reference>
<dbReference type="STRING" id="3847.A0A0R0FZG8"/>
<name>A0A0R0FZG8_SOYBN</name>
<dbReference type="EMBL" id="CM000848">
    <property type="protein sequence ID" value="KRH11574.1"/>
    <property type="molecule type" value="Genomic_DNA"/>
</dbReference>
<accession>A0A0R0FZG8</accession>
<organism evidence="2">
    <name type="scientific">Glycine max</name>
    <name type="common">Soybean</name>
    <name type="synonym">Glycine hispida</name>
    <dbReference type="NCBI Taxonomy" id="3847"/>
    <lineage>
        <taxon>Eukaryota</taxon>
        <taxon>Viridiplantae</taxon>
        <taxon>Streptophyta</taxon>
        <taxon>Embryophyta</taxon>
        <taxon>Tracheophyta</taxon>
        <taxon>Spermatophyta</taxon>
        <taxon>Magnoliopsida</taxon>
        <taxon>eudicotyledons</taxon>
        <taxon>Gunneridae</taxon>
        <taxon>Pentapetalae</taxon>
        <taxon>rosids</taxon>
        <taxon>fabids</taxon>
        <taxon>Fabales</taxon>
        <taxon>Fabaceae</taxon>
        <taxon>Papilionoideae</taxon>
        <taxon>50 kb inversion clade</taxon>
        <taxon>NPAAA clade</taxon>
        <taxon>indigoferoid/millettioid clade</taxon>
        <taxon>Phaseoleae</taxon>
        <taxon>Glycine</taxon>
        <taxon>Glycine subgen. Soja</taxon>
    </lineage>
</organism>
<dbReference type="EnsemblPlants" id="KRH11574">
    <property type="protein sequence ID" value="KRH11574"/>
    <property type="gene ID" value="GLYMA_15G117800"/>
</dbReference>
<keyword evidence="1" id="KW-0472">Membrane</keyword>
<dbReference type="Gramene" id="KRH11574">
    <property type="protein sequence ID" value="KRH11574"/>
    <property type="gene ID" value="GLYMA_15G117800"/>
</dbReference>
<feature type="transmembrane region" description="Helical" evidence="1">
    <location>
        <begin position="60"/>
        <end position="85"/>
    </location>
</feature>
<evidence type="ECO:0000313" key="3">
    <source>
        <dbReference type="EnsemblPlants" id="KRH11574"/>
    </source>
</evidence>
<gene>
    <name evidence="2" type="ORF">GLYMA_15G117800</name>
</gene>
<evidence type="ECO:0008006" key="5">
    <source>
        <dbReference type="Google" id="ProtNLM"/>
    </source>
</evidence>
<reference evidence="2" key="3">
    <citation type="submission" date="2018-07" db="EMBL/GenBank/DDBJ databases">
        <title>WGS assembly of Glycine max.</title>
        <authorList>
            <person name="Schmutz J."/>
            <person name="Cannon S."/>
            <person name="Schlueter J."/>
            <person name="Ma J."/>
            <person name="Mitros T."/>
            <person name="Nelson W."/>
            <person name="Hyten D."/>
            <person name="Song Q."/>
            <person name="Thelen J."/>
            <person name="Cheng J."/>
            <person name="Xu D."/>
            <person name="Hellsten U."/>
            <person name="May G."/>
            <person name="Yu Y."/>
            <person name="Sakurai T."/>
            <person name="Umezawa T."/>
            <person name="Bhattacharyya M."/>
            <person name="Sandhu D."/>
            <person name="Valliyodan B."/>
            <person name="Lindquist E."/>
            <person name="Peto M."/>
            <person name="Grant D."/>
            <person name="Shu S."/>
            <person name="Goodstein D."/>
            <person name="Barry K."/>
            <person name="Futrell-Griggs M."/>
            <person name="Abernathy B."/>
            <person name="Du J."/>
            <person name="Tian Z."/>
            <person name="Zhu L."/>
            <person name="Gill N."/>
            <person name="Joshi T."/>
            <person name="Libault M."/>
            <person name="Sethuraman A."/>
            <person name="Zhang X."/>
            <person name="Shinozaki K."/>
            <person name="Nguyen H."/>
            <person name="Wing R."/>
            <person name="Cregan P."/>
            <person name="Specht J."/>
            <person name="Grimwood J."/>
            <person name="Rokhsar D."/>
            <person name="Stacey G."/>
            <person name="Shoemaker R."/>
            <person name="Jackson S."/>
        </authorList>
    </citation>
    <scope>NUCLEOTIDE SEQUENCE</scope>
    <source>
        <tissue evidence="2">Callus</tissue>
    </source>
</reference>
<evidence type="ECO:0000256" key="1">
    <source>
        <dbReference type="SAM" id="Phobius"/>
    </source>
</evidence>
<dbReference type="AlphaFoldDB" id="A0A0R0FZG8"/>
<evidence type="ECO:0000313" key="2">
    <source>
        <dbReference type="EMBL" id="KRH11574.1"/>
    </source>
</evidence>
<proteinExistence type="predicted"/>
<keyword evidence="1" id="KW-0812">Transmembrane</keyword>